<reference evidence="1" key="1">
    <citation type="submission" date="2021-03" db="EMBL/GenBank/DDBJ databases">
        <title>Whole genome shotgun sequence of Actinoplanes consettensis NBRC 14913.</title>
        <authorList>
            <person name="Komaki H."/>
            <person name="Tamura T."/>
        </authorList>
    </citation>
    <scope>NUCLEOTIDE SEQUENCE</scope>
    <source>
        <strain evidence="1">NBRC 14913</strain>
    </source>
</reference>
<dbReference type="Proteomes" id="UP000680865">
    <property type="component" value="Unassembled WGS sequence"/>
</dbReference>
<gene>
    <name evidence="1" type="ORF">Aco04nite_78700</name>
</gene>
<name>A0A919T0J3_9ACTN</name>
<evidence type="ECO:0000313" key="2">
    <source>
        <dbReference type="Proteomes" id="UP000680865"/>
    </source>
</evidence>
<comment type="caution">
    <text evidence="1">The sequence shown here is derived from an EMBL/GenBank/DDBJ whole genome shotgun (WGS) entry which is preliminary data.</text>
</comment>
<proteinExistence type="predicted"/>
<evidence type="ECO:0000313" key="1">
    <source>
        <dbReference type="EMBL" id="GIM81848.1"/>
    </source>
</evidence>
<sequence>MDAGDDRATWREQRRQAVDGHAAALAADRAAEAEKAGALLASFVRRAAEQGLAPHALRAVAFDGRSTFRTALRGWYLKSNRSVAVGADGGYYVLTVPTSLRARFTGATVSPSSPRLVVGAGGGDGETIPLAQLLERRLTAGAVWP</sequence>
<organism evidence="1 2">
    <name type="scientific">Winogradskya consettensis</name>
    <dbReference type="NCBI Taxonomy" id="113560"/>
    <lineage>
        <taxon>Bacteria</taxon>
        <taxon>Bacillati</taxon>
        <taxon>Actinomycetota</taxon>
        <taxon>Actinomycetes</taxon>
        <taxon>Micromonosporales</taxon>
        <taxon>Micromonosporaceae</taxon>
        <taxon>Winogradskya</taxon>
    </lineage>
</organism>
<dbReference type="RefSeq" id="WP_213002258.1">
    <property type="nucleotide sequence ID" value="NZ_BAAATW010000001.1"/>
</dbReference>
<keyword evidence="2" id="KW-1185">Reference proteome</keyword>
<dbReference type="AlphaFoldDB" id="A0A919T0J3"/>
<dbReference type="EMBL" id="BOQP01000049">
    <property type="protein sequence ID" value="GIM81848.1"/>
    <property type="molecule type" value="Genomic_DNA"/>
</dbReference>
<protein>
    <submittedName>
        <fullName evidence="1">Uncharacterized protein</fullName>
    </submittedName>
</protein>
<accession>A0A919T0J3</accession>